<accession>A0ABT6PAL1</accession>
<comment type="caution">
    <text evidence="2">The sequence shown here is derived from an EMBL/GenBank/DDBJ whole genome shotgun (WGS) entry which is preliminary data.</text>
</comment>
<evidence type="ECO:0000313" key="3">
    <source>
        <dbReference type="Proteomes" id="UP001160301"/>
    </source>
</evidence>
<dbReference type="InterPro" id="IPR037401">
    <property type="entry name" value="SnoaL-like"/>
</dbReference>
<dbReference type="Pfam" id="PF12680">
    <property type="entry name" value="SnoaL_2"/>
    <property type="match status" value="1"/>
</dbReference>
<gene>
    <name evidence="2" type="ORF">QHF89_49620</name>
</gene>
<evidence type="ECO:0000313" key="2">
    <source>
        <dbReference type="EMBL" id="MDI1437666.1"/>
    </source>
</evidence>
<proteinExistence type="predicted"/>
<feature type="domain" description="SnoaL-like" evidence="1">
    <location>
        <begin position="18"/>
        <end position="121"/>
    </location>
</feature>
<dbReference type="Proteomes" id="UP001160301">
    <property type="component" value="Unassembled WGS sequence"/>
</dbReference>
<evidence type="ECO:0000259" key="1">
    <source>
        <dbReference type="Pfam" id="PF12680"/>
    </source>
</evidence>
<dbReference type="EMBL" id="JARZHI010000153">
    <property type="protein sequence ID" value="MDI1437666.1"/>
    <property type="molecule type" value="Genomic_DNA"/>
</dbReference>
<keyword evidence="3" id="KW-1185">Reference proteome</keyword>
<dbReference type="Gene3D" id="3.10.450.50">
    <property type="match status" value="1"/>
</dbReference>
<name>A0ABT6PAL1_9BACT</name>
<sequence>MTSTGHPNAAQALDEHLALISKDIQRWIELFADDAVVEFPYAPPGLPARLEGKAAIDTYFRPTPQTFVGLTFSDVRRYVTTDPDVALAEVHGTAQIPATGKRYEQDYVMVLRTRAGKIVHYREYWNVGLALEAFGGTDAVRSAVGAP</sequence>
<reference evidence="2 3" key="1">
    <citation type="submission" date="2023-04" db="EMBL/GenBank/DDBJ databases">
        <title>The genome sequence of Polyangium sorediatum DSM14670.</title>
        <authorList>
            <person name="Zhang X."/>
        </authorList>
    </citation>
    <scope>NUCLEOTIDE SEQUENCE [LARGE SCALE GENOMIC DNA]</scope>
    <source>
        <strain evidence="2 3">DSM 14670</strain>
    </source>
</reference>
<dbReference type="InterPro" id="IPR032710">
    <property type="entry name" value="NTF2-like_dom_sf"/>
</dbReference>
<protein>
    <submittedName>
        <fullName evidence="2">Nuclear transport factor 2 family protein</fullName>
    </submittedName>
</protein>
<dbReference type="RefSeq" id="WP_136973392.1">
    <property type="nucleotide sequence ID" value="NZ_JARZHI010000153.1"/>
</dbReference>
<dbReference type="SUPFAM" id="SSF54427">
    <property type="entry name" value="NTF2-like"/>
    <property type="match status" value="1"/>
</dbReference>
<organism evidence="2 3">
    <name type="scientific">Polyangium sorediatum</name>
    <dbReference type="NCBI Taxonomy" id="889274"/>
    <lineage>
        <taxon>Bacteria</taxon>
        <taxon>Pseudomonadati</taxon>
        <taxon>Myxococcota</taxon>
        <taxon>Polyangia</taxon>
        <taxon>Polyangiales</taxon>
        <taxon>Polyangiaceae</taxon>
        <taxon>Polyangium</taxon>
    </lineage>
</organism>